<evidence type="ECO:0000256" key="2">
    <source>
        <dbReference type="SAM" id="MobiDB-lite"/>
    </source>
</evidence>
<gene>
    <name evidence="4" type="ORF">GSTENG00023777001</name>
</gene>
<reference evidence="4" key="2">
    <citation type="submission" date="2004-02" db="EMBL/GenBank/DDBJ databases">
        <authorList>
            <consortium name="Genoscope"/>
            <consortium name="Whitehead Institute Centre for Genome Research"/>
        </authorList>
    </citation>
    <scope>NUCLEOTIDE SEQUENCE</scope>
</reference>
<feature type="region of interest" description="Disordered" evidence="2">
    <location>
        <begin position="25"/>
        <end position="111"/>
    </location>
</feature>
<keyword evidence="1" id="KW-0175">Coiled coil</keyword>
<dbReference type="KEGG" id="tng:GSTEN00023777G001"/>
<evidence type="ECO:0000256" key="1">
    <source>
        <dbReference type="SAM" id="Coils"/>
    </source>
</evidence>
<keyword evidence="3" id="KW-0732">Signal</keyword>
<dbReference type="PANTHER" id="PTHR15093:SF1">
    <property type="entry name" value="PRKC APOPTOSIS WT1 REGULATOR PROTEIN"/>
    <property type="match status" value="1"/>
</dbReference>
<evidence type="ECO:0000313" key="4">
    <source>
        <dbReference type="EMBL" id="CAG04143.1"/>
    </source>
</evidence>
<feature type="chain" id="PRO_5004243348" evidence="3">
    <location>
        <begin position="23"/>
        <end position="347"/>
    </location>
</feature>
<dbReference type="GO" id="GO:0005737">
    <property type="term" value="C:cytoplasm"/>
    <property type="evidence" value="ECO:0007669"/>
    <property type="project" value="TreeGrafter"/>
</dbReference>
<feature type="coiled-coil region" evidence="1">
    <location>
        <begin position="114"/>
        <end position="183"/>
    </location>
</feature>
<dbReference type="PANTHER" id="PTHR15093">
    <property type="entry name" value="PROSTATE APOPTOSIS RESPONSE PROTEIN PAR-4"/>
    <property type="match status" value="1"/>
</dbReference>
<dbReference type="GO" id="GO:0043065">
    <property type="term" value="P:positive regulation of apoptotic process"/>
    <property type="evidence" value="ECO:0007669"/>
    <property type="project" value="TreeGrafter"/>
</dbReference>
<evidence type="ECO:0000256" key="3">
    <source>
        <dbReference type="SAM" id="SignalP"/>
    </source>
</evidence>
<feature type="compositionally biased region" description="Polar residues" evidence="2">
    <location>
        <begin position="48"/>
        <end position="61"/>
    </location>
</feature>
<dbReference type="OrthoDB" id="6286739at2759"/>
<reference evidence="4" key="1">
    <citation type="journal article" date="2004" name="Nature">
        <title>Genome duplication in the teleost fish Tetraodon nigroviridis reveals the early vertebrate proto-karyotype.</title>
        <authorList>
            <person name="Jaillon O."/>
            <person name="Aury J.-M."/>
            <person name="Brunet F."/>
            <person name="Petit J.-L."/>
            <person name="Stange-Thomann N."/>
            <person name="Mauceli E."/>
            <person name="Bouneau L."/>
            <person name="Fischer C."/>
            <person name="Ozouf-Costaz C."/>
            <person name="Bernot A."/>
            <person name="Nicaud S."/>
            <person name="Jaffe D."/>
            <person name="Fisher S."/>
            <person name="Lutfalla G."/>
            <person name="Dossat C."/>
            <person name="Segurens B."/>
            <person name="Dasilva C."/>
            <person name="Salanoubat M."/>
            <person name="Levy M."/>
            <person name="Boudet N."/>
            <person name="Castellano S."/>
            <person name="Anthouard V."/>
            <person name="Jubin C."/>
            <person name="Castelli V."/>
            <person name="Katinka M."/>
            <person name="Vacherie B."/>
            <person name="Biemont C."/>
            <person name="Skalli Z."/>
            <person name="Cattolico L."/>
            <person name="Poulain J."/>
            <person name="De Berardinis V."/>
            <person name="Cruaud C."/>
            <person name="Duprat S."/>
            <person name="Brottier P."/>
            <person name="Coutanceau J.-P."/>
            <person name="Gouzy J."/>
            <person name="Parra G."/>
            <person name="Lardier G."/>
            <person name="Chapple C."/>
            <person name="McKernan K.J."/>
            <person name="McEwan P."/>
            <person name="Bosak S."/>
            <person name="Kellis M."/>
            <person name="Volff J.-N."/>
            <person name="Guigo R."/>
            <person name="Zody M.C."/>
            <person name="Mesirov J."/>
            <person name="Lindblad-Toh K."/>
            <person name="Birren B."/>
            <person name="Nusbaum C."/>
            <person name="Kahn D."/>
            <person name="Robinson-Rechavi M."/>
            <person name="Laudet V."/>
            <person name="Schachter V."/>
            <person name="Quetier F."/>
            <person name="Saurin W."/>
            <person name="Scarpelli C."/>
            <person name="Wincker P."/>
            <person name="Lander E.S."/>
            <person name="Weissenbach J."/>
            <person name="Roest Crollius H."/>
        </authorList>
    </citation>
    <scope>NUCLEOTIDE SEQUENCE [LARGE SCALE GENOMIC DNA]</scope>
</reference>
<dbReference type="GO" id="GO:0006915">
    <property type="term" value="P:apoptotic process"/>
    <property type="evidence" value="ECO:0007669"/>
    <property type="project" value="InterPro"/>
</dbReference>
<dbReference type="EMBL" id="CAAE01014731">
    <property type="protein sequence ID" value="CAG04143.1"/>
    <property type="molecule type" value="Genomic_DNA"/>
</dbReference>
<proteinExistence type="predicted"/>
<accession>Q4S5D9</accession>
<organism evidence="4">
    <name type="scientific">Tetraodon nigroviridis</name>
    <name type="common">Spotted green pufferfish</name>
    <name type="synonym">Chelonodon nigroviridis</name>
    <dbReference type="NCBI Taxonomy" id="99883"/>
    <lineage>
        <taxon>Eukaryota</taxon>
        <taxon>Metazoa</taxon>
        <taxon>Chordata</taxon>
        <taxon>Craniata</taxon>
        <taxon>Vertebrata</taxon>
        <taxon>Euteleostomi</taxon>
        <taxon>Actinopterygii</taxon>
        <taxon>Neopterygii</taxon>
        <taxon>Teleostei</taxon>
        <taxon>Neoteleostei</taxon>
        <taxon>Acanthomorphata</taxon>
        <taxon>Eupercaria</taxon>
        <taxon>Tetraodontiformes</taxon>
        <taxon>Tetradontoidea</taxon>
        <taxon>Tetraodontidae</taxon>
        <taxon>Tetraodon</taxon>
    </lineage>
</organism>
<name>Q4S5D9_TETNG</name>
<comment type="caution">
    <text evidence="4">The sequence shown here is derived from an EMBL/GenBank/DDBJ whole genome shotgun (WGS) entry which is preliminary data.</text>
</comment>
<sequence>MVVLRHILVWLSAVAEPLPARAERRSLDELDDDDPGERERREEEALVQANTYQNEAMTAESNPERLPDTPRSGSSRHKSCVGAEEEVGGSRQWPQQWPQRHAREPAPGGLDKRMEELEKELARERQENLRLLKAQQDKDDIIRKLREEIDLLNRDLDDIDDENEQLKQENKTLLKVVGQLTSQTRGRFDGFLVSFLYHRRISPSRHIRRRWLHFGVPRHGKAEGWVGNESRWNLGGPCKQGRLSPRRLPVASGRRYRIGKLLFFSGWSRSCLPADCAQHIPVARGDHGVDVWADGEMSSGGEGTELEDEQLLSSHGSESLRLFLAVHQIKQSSRAPGAWSFLSILQL</sequence>
<dbReference type="InterPro" id="IPR026117">
    <property type="entry name" value="Par-4"/>
</dbReference>
<protein>
    <submittedName>
        <fullName evidence="4">(spotted green pufferfish) hypothetical protein</fullName>
    </submittedName>
</protein>
<feature type="signal peptide" evidence="3">
    <location>
        <begin position="1"/>
        <end position="22"/>
    </location>
</feature>
<dbReference type="AlphaFoldDB" id="Q4S5D9"/>